<dbReference type="RefSeq" id="XP_025583496.1">
    <property type="nucleotide sequence ID" value="XM_025729205.2"/>
</dbReference>
<keyword evidence="2" id="KW-0812">Transmembrane</keyword>
<name>A0A2L2TA51_9HYPO</name>
<dbReference type="OrthoDB" id="5358884at2759"/>
<dbReference type="KEGG" id="fvn:FVRRES_13799"/>
<evidence type="ECO:0000256" key="1">
    <source>
        <dbReference type="SAM" id="MobiDB-lite"/>
    </source>
</evidence>
<proteinExistence type="predicted"/>
<evidence type="ECO:0000256" key="2">
    <source>
        <dbReference type="SAM" id="Phobius"/>
    </source>
</evidence>
<keyword evidence="2" id="KW-0472">Membrane</keyword>
<feature type="compositionally biased region" description="Polar residues" evidence="1">
    <location>
        <begin position="29"/>
        <end position="39"/>
    </location>
</feature>
<keyword evidence="2" id="KW-1133">Transmembrane helix</keyword>
<protein>
    <recommendedName>
        <fullName evidence="5">Apple domain-containing protein</fullName>
    </recommendedName>
</protein>
<feature type="region of interest" description="Disordered" evidence="1">
    <location>
        <begin position="1"/>
        <end position="52"/>
    </location>
</feature>
<evidence type="ECO:0008006" key="5">
    <source>
        <dbReference type="Google" id="ProtNLM"/>
    </source>
</evidence>
<accession>A0A2L2TA51</accession>
<keyword evidence="4" id="KW-1185">Reference proteome</keyword>
<feature type="transmembrane region" description="Helical" evidence="2">
    <location>
        <begin position="61"/>
        <end position="88"/>
    </location>
</feature>
<feature type="region of interest" description="Disordered" evidence="1">
    <location>
        <begin position="98"/>
        <end position="132"/>
    </location>
</feature>
<reference evidence="4" key="1">
    <citation type="submission" date="2014-10" db="EMBL/GenBank/DDBJ databases">
        <authorList>
            <person name="King R."/>
        </authorList>
    </citation>
    <scope>NUCLEOTIDE SEQUENCE [LARGE SCALE GENOMIC DNA]</scope>
    <source>
        <strain evidence="4">A3/5</strain>
    </source>
</reference>
<dbReference type="GeneID" id="37265428"/>
<dbReference type="EMBL" id="LN649232">
    <property type="protein sequence ID" value="CEI41907.1"/>
    <property type="molecule type" value="Genomic_DNA"/>
</dbReference>
<dbReference type="AlphaFoldDB" id="A0A2L2TA51"/>
<organism evidence="3 4">
    <name type="scientific">Fusarium venenatum</name>
    <dbReference type="NCBI Taxonomy" id="56646"/>
    <lineage>
        <taxon>Eukaryota</taxon>
        <taxon>Fungi</taxon>
        <taxon>Dikarya</taxon>
        <taxon>Ascomycota</taxon>
        <taxon>Pezizomycotina</taxon>
        <taxon>Sordariomycetes</taxon>
        <taxon>Hypocreomycetidae</taxon>
        <taxon>Hypocreales</taxon>
        <taxon>Nectriaceae</taxon>
        <taxon>Fusarium</taxon>
    </lineage>
</organism>
<sequence>MSQQAPESEGLQVDTHAQQAAKAPEFVPYSQNAYGQNGQDHVPEYEAPTSKGQRPPFGLGLWAFAGLVALLTAVIVGAGVGGGLGAVLKNKSSDCQEETASASSPANVEPTSCPTQSNSTSDNDTAPYVPKPPSEVTALRLTCPDDKRNETKYKSHKGYEFRWWCGVDAPEGQKSKEGGDIYDIPIFSYTIGDCMEACANMYKKGSDNKIETNCRSIVFSMRMARYFDDHNANCFLKNGSKAVGSKWTFDDEYFAYAEIVT</sequence>
<evidence type="ECO:0000313" key="4">
    <source>
        <dbReference type="Proteomes" id="UP000245910"/>
    </source>
</evidence>
<evidence type="ECO:0000313" key="3">
    <source>
        <dbReference type="EMBL" id="CEI41907.1"/>
    </source>
</evidence>
<feature type="compositionally biased region" description="Polar residues" evidence="1">
    <location>
        <begin position="98"/>
        <end position="124"/>
    </location>
</feature>
<dbReference type="Proteomes" id="UP000245910">
    <property type="component" value="Chromosome IIII"/>
</dbReference>
<dbReference type="STRING" id="56646.A0A2L2TA51"/>